<dbReference type="EMBL" id="CP009248">
    <property type="protein sequence ID" value="APT91344.1"/>
    <property type="molecule type" value="Genomic_DNA"/>
</dbReference>
<dbReference type="GO" id="GO:0016618">
    <property type="term" value="F:hydroxypyruvate reductase [NAD(P)H] activity"/>
    <property type="evidence" value="ECO:0007669"/>
    <property type="project" value="TreeGrafter"/>
</dbReference>
<evidence type="ECO:0000256" key="2">
    <source>
        <dbReference type="ARBA" id="ARBA00023027"/>
    </source>
</evidence>
<name>A0A1L7CZT3_9CORY</name>
<dbReference type="GO" id="GO:0030267">
    <property type="term" value="F:glyoxylate reductase (NADPH) activity"/>
    <property type="evidence" value="ECO:0007669"/>
    <property type="project" value="TreeGrafter"/>
</dbReference>
<dbReference type="STRING" id="1437874.CSPHI_10435"/>
<evidence type="ECO:0000313" key="5">
    <source>
        <dbReference type="Proteomes" id="UP000185469"/>
    </source>
</evidence>
<dbReference type="PANTHER" id="PTHR10996">
    <property type="entry name" value="2-HYDROXYACID DEHYDROGENASE-RELATED"/>
    <property type="match status" value="1"/>
</dbReference>
<dbReference type="AlphaFoldDB" id="A0A1L7CZT3"/>
<keyword evidence="1" id="KW-0560">Oxidoreductase</keyword>
<dbReference type="Gene3D" id="3.40.50.720">
    <property type="entry name" value="NAD(P)-binding Rossmann-like Domain"/>
    <property type="match status" value="2"/>
</dbReference>
<dbReference type="OrthoDB" id="4324715at2"/>
<organism evidence="4 5">
    <name type="scientific">Corynebacterium sphenisci DSM 44792</name>
    <dbReference type="NCBI Taxonomy" id="1437874"/>
    <lineage>
        <taxon>Bacteria</taxon>
        <taxon>Bacillati</taxon>
        <taxon>Actinomycetota</taxon>
        <taxon>Actinomycetes</taxon>
        <taxon>Mycobacteriales</taxon>
        <taxon>Corynebacteriaceae</taxon>
        <taxon>Corynebacterium</taxon>
    </lineage>
</organism>
<dbReference type="CDD" id="cd12159">
    <property type="entry name" value="2-Hacid_dh_2"/>
    <property type="match status" value="1"/>
</dbReference>
<dbReference type="Proteomes" id="UP000185469">
    <property type="component" value="Chromosome"/>
</dbReference>
<dbReference type="GO" id="GO:0005829">
    <property type="term" value="C:cytosol"/>
    <property type="evidence" value="ECO:0007669"/>
    <property type="project" value="TreeGrafter"/>
</dbReference>
<dbReference type="PANTHER" id="PTHR10996:SF178">
    <property type="entry name" value="2-HYDROXYACID DEHYDROGENASE YGL185C-RELATED"/>
    <property type="match status" value="1"/>
</dbReference>
<sequence length="309" mass="32267">MRVFIGQDPSPRIAAALAADGAELVDDLDSAEALVYTTEFPDSPDGSGLPALPEAVRWVQFCQAGVEPFAARIAAEPERRWTNAAGAFGLQVAESALALLLSVLHMHPTTVRAGSWSAQPAMDAGTRWLDGARVLVLGAGGIGARLIPALRALGAEAIAVTRSGREVPGARRSAAFAELDRLWAEADHLVVCCPLTEDTRGLVNAAALARLRPGAVVVNVARGPVVDTAALVDALDSGRLGGAGLDVTDPEPLPDGHPLWAMPNVLITPHTANTRASTDALLAPLVAENHRRLRTGREPLTGVRPGRGY</sequence>
<dbReference type="GO" id="GO:0051287">
    <property type="term" value="F:NAD binding"/>
    <property type="evidence" value="ECO:0007669"/>
    <property type="project" value="InterPro"/>
</dbReference>
<dbReference type="RefSeq" id="WP_075693005.1">
    <property type="nucleotide sequence ID" value="NZ_CP009248.1"/>
</dbReference>
<feature type="domain" description="D-isomer specific 2-hydroxyacid dehydrogenase NAD-binding" evidence="3">
    <location>
        <begin position="104"/>
        <end position="272"/>
    </location>
</feature>
<gene>
    <name evidence="4" type="ORF">CSPHI_10435</name>
</gene>
<dbReference type="SUPFAM" id="SSF51735">
    <property type="entry name" value="NAD(P)-binding Rossmann-fold domains"/>
    <property type="match status" value="1"/>
</dbReference>
<keyword evidence="5" id="KW-1185">Reference proteome</keyword>
<dbReference type="PROSITE" id="PS00671">
    <property type="entry name" value="D_2_HYDROXYACID_DH_3"/>
    <property type="match status" value="1"/>
</dbReference>
<dbReference type="KEGG" id="csph:CSPHI_10435"/>
<dbReference type="InterPro" id="IPR029753">
    <property type="entry name" value="D-isomer_DH_CS"/>
</dbReference>
<evidence type="ECO:0000256" key="1">
    <source>
        <dbReference type="ARBA" id="ARBA00023002"/>
    </source>
</evidence>
<evidence type="ECO:0000259" key="3">
    <source>
        <dbReference type="Pfam" id="PF02826"/>
    </source>
</evidence>
<dbReference type="InterPro" id="IPR006140">
    <property type="entry name" value="D-isomer_DH_NAD-bd"/>
</dbReference>
<keyword evidence="2" id="KW-0520">NAD</keyword>
<dbReference type="InterPro" id="IPR050223">
    <property type="entry name" value="D-isomer_2-hydroxyacid_DH"/>
</dbReference>
<dbReference type="InterPro" id="IPR036291">
    <property type="entry name" value="NAD(P)-bd_dom_sf"/>
</dbReference>
<dbReference type="Pfam" id="PF02826">
    <property type="entry name" value="2-Hacid_dh_C"/>
    <property type="match status" value="1"/>
</dbReference>
<proteinExistence type="predicted"/>
<evidence type="ECO:0000313" key="4">
    <source>
        <dbReference type="EMBL" id="APT91344.1"/>
    </source>
</evidence>
<protein>
    <submittedName>
        <fullName evidence="4">Dihydrofolate reductase</fullName>
    </submittedName>
</protein>
<reference evidence="4 5" key="1">
    <citation type="submission" date="2014-08" db="EMBL/GenBank/DDBJ databases">
        <title>Complete genome sequence of Corynebacterium sphenisci CECT 5990(T) (=DSM 44792(T)), isolated from healthy wild penguins.</title>
        <authorList>
            <person name="Ruckert C."/>
            <person name="Albersmeier A."/>
            <person name="Winkler A."/>
            <person name="Kalinowski J."/>
        </authorList>
    </citation>
    <scope>NUCLEOTIDE SEQUENCE [LARGE SCALE GENOMIC DNA]</scope>
    <source>
        <strain evidence="4 5">DSM 44792</strain>
    </source>
</reference>
<accession>A0A1L7CZT3</accession>
<dbReference type="SUPFAM" id="SSF52283">
    <property type="entry name" value="Formate/glycerate dehydrogenase catalytic domain-like"/>
    <property type="match status" value="1"/>
</dbReference>